<reference evidence="1 2" key="1">
    <citation type="submission" date="2021-06" db="EMBL/GenBank/DDBJ databases">
        <title>Caerostris darwini draft genome.</title>
        <authorList>
            <person name="Kono N."/>
            <person name="Arakawa K."/>
        </authorList>
    </citation>
    <scope>NUCLEOTIDE SEQUENCE [LARGE SCALE GENOMIC DNA]</scope>
</reference>
<proteinExistence type="predicted"/>
<dbReference type="Proteomes" id="UP001054837">
    <property type="component" value="Unassembled WGS sequence"/>
</dbReference>
<keyword evidence="2" id="KW-1185">Reference proteome</keyword>
<sequence>MSLQLSATSPAGVYTDTQGRVKPCHCSHRQLHQQKPQGLELQRKVEMSCRIPMHYAESVARFLLITNYDYLQSYFHRIGSASDGICPLFRIADTAITC</sequence>
<accession>A0AAV4VUF1</accession>
<comment type="caution">
    <text evidence="1">The sequence shown here is derived from an EMBL/GenBank/DDBJ whole genome shotgun (WGS) entry which is preliminary data.</text>
</comment>
<organism evidence="1 2">
    <name type="scientific">Caerostris darwini</name>
    <dbReference type="NCBI Taxonomy" id="1538125"/>
    <lineage>
        <taxon>Eukaryota</taxon>
        <taxon>Metazoa</taxon>
        <taxon>Ecdysozoa</taxon>
        <taxon>Arthropoda</taxon>
        <taxon>Chelicerata</taxon>
        <taxon>Arachnida</taxon>
        <taxon>Araneae</taxon>
        <taxon>Araneomorphae</taxon>
        <taxon>Entelegynae</taxon>
        <taxon>Araneoidea</taxon>
        <taxon>Araneidae</taxon>
        <taxon>Caerostris</taxon>
    </lineage>
</organism>
<dbReference type="AlphaFoldDB" id="A0AAV4VUF1"/>
<dbReference type="EMBL" id="BPLQ01013698">
    <property type="protein sequence ID" value="GIY74106.1"/>
    <property type="molecule type" value="Genomic_DNA"/>
</dbReference>
<evidence type="ECO:0000313" key="2">
    <source>
        <dbReference type="Proteomes" id="UP001054837"/>
    </source>
</evidence>
<evidence type="ECO:0000313" key="1">
    <source>
        <dbReference type="EMBL" id="GIY74106.1"/>
    </source>
</evidence>
<protein>
    <submittedName>
        <fullName evidence="1">Uncharacterized protein</fullName>
    </submittedName>
</protein>
<name>A0AAV4VUF1_9ARAC</name>
<gene>
    <name evidence="1" type="ORF">CDAR_66261</name>
</gene>